<accession>A0A9J6AD99</accession>
<name>A0A9J6AD99_SOLCO</name>
<evidence type="ECO:0000313" key="3">
    <source>
        <dbReference type="Proteomes" id="UP000824120"/>
    </source>
</evidence>
<keyword evidence="3" id="KW-1185">Reference proteome</keyword>
<feature type="region of interest" description="Disordered" evidence="1">
    <location>
        <begin position="1"/>
        <end position="38"/>
    </location>
</feature>
<comment type="caution">
    <text evidence="2">The sequence shown here is derived from an EMBL/GenBank/DDBJ whole genome shotgun (WGS) entry which is preliminary data.</text>
</comment>
<reference evidence="2 3" key="1">
    <citation type="submission" date="2020-09" db="EMBL/GenBank/DDBJ databases">
        <title>De no assembly of potato wild relative species, Solanum commersonii.</title>
        <authorList>
            <person name="Cho K."/>
        </authorList>
    </citation>
    <scope>NUCLEOTIDE SEQUENCE [LARGE SCALE GENOMIC DNA]</scope>
    <source>
        <strain evidence="2">LZ3.2</strain>
        <tissue evidence="2">Leaf</tissue>
    </source>
</reference>
<gene>
    <name evidence="2" type="ORF">H5410_007494</name>
</gene>
<dbReference type="Proteomes" id="UP000824120">
    <property type="component" value="Chromosome 2"/>
</dbReference>
<proteinExistence type="predicted"/>
<protein>
    <submittedName>
        <fullName evidence="2">Uncharacterized protein</fullName>
    </submittedName>
</protein>
<feature type="compositionally biased region" description="Basic residues" evidence="1">
    <location>
        <begin position="13"/>
        <end position="30"/>
    </location>
</feature>
<dbReference type="EMBL" id="JACXVP010000002">
    <property type="protein sequence ID" value="KAG5622276.1"/>
    <property type="molecule type" value="Genomic_DNA"/>
</dbReference>
<dbReference type="AlphaFoldDB" id="A0A9J6AD99"/>
<evidence type="ECO:0000256" key="1">
    <source>
        <dbReference type="SAM" id="MobiDB-lite"/>
    </source>
</evidence>
<evidence type="ECO:0000313" key="2">
    <source>
        <dbReference type="EMBL" id="KAG5622276.1"/>
    </source>
</evidence>
<sequence>MPIQFPTPAAHSRMTHHPAHLPFPSKRKPRSVQLHASKSTLSVASNVSSRSVFTASKRRLHNFNWRRSNSQRANGSSSRRHCTVSTHTGSTLPLAVVFCPSLSICSPSSLRFRP</sequence>
<organism evidence="2 3">
    <name type="scientific">Solanum commersonii</name>
    <name type="common">Commerson's wild potato</name>
    <name type="synonym">Commerson's nightshade</name>
    <dbReference type="NCBI Taxonomy" id="4109"/>
    <lineage>
        <taxon>Eukaryota</taxon>
        <taxon>Viridiplantae</taxon>
        <taxon>Streptophyta</taxon>
        <taxon>Embryophyta</taxon>
        <taxon>Tracheophyta</taxon>
        <taxon>Spermatophyta</taxon>
        <taxon>Magnoliopsida</taxon>
        <taxon>eudicotyledons</taxon>
        <taxon>Gunneridae</taxon>
        <taxon>Pentapetalae</taxon>
        <taxon>asterids</taxon>
        <taxon>lamiids</taxon>
        <taxon>Solanales</taxon>
        <taxon>Solanaceae</taxon>
        <taxon>Solanoideae</taxon>
        <taxon>Solaneae</taxon>
        <taxon>Solanum</taxon>
    </lineage>
</organism>